<dbReference type="SUPFAM" id="SSF47616">
    <property type="entry name" value="GST C-terminal domain-like"/>
    <property type="match status" value="1"/>
</dbReference>
<keyword evidence="3" id="KW-1185">Reference proteome</keyword>
<keyword evidence="2" id="KW-0808">Transferase</keyword>
<sequence length="149" mass="16693">MSKVTLYSHDISPPCRSVLLVAHVIDLPLNIHEINLTNHDQTKDEFVKRPIFREGVKSVSEKTMNEVKNAYASLNTLLEGKKWLVGDSYTIADISCVVTATGGIALLNLDNYPNVKDWVQRCEAEIPGYQEINMPGLNKLQEILRSKLG</sequence>
<accession>A0A154NXN7</accession>
<dbReference type="PANTHER" id="PTHR43969">
    <property type="entry name" value="GLUTATHIONE S TRANSFERASE D10, ISOFORM A-RELATED"/>
    <property type="match status" value="1"/>
</dbReference>
<dbReference type="STRING" id="178035.A0A154NXN7"/>
<dbReference type="SUPFAM" id="SSF52833">
    <property type="entry name" value="Thioredoxin-like"/>
    <property type="match status" value="1"/>
</dbReference>
<protein>
    <submittedName>
        <fullName evidence="2">Glutathione S-transferase 1, isoform D</fullName>
    </submittedName>
</protein>
<dbReference type="GO" id="GO:0006749">
    <property type="term" value="P:glutathione metabolic process"/>
    <property type="evidence" value="ECO:0007669"/>
    <property type="project" value="TreeGrafter"/>
</dbReference>
<dbReference type="CDD" id="cd03177">
    <property type="entry name" value="GST_C_Delta_Epsilon"/>
    <property type="match status" value="1"/>
</dbReference>
<dbReference type="Gene3D" id="1.20.1050.10">
    <property type="match status" value="1"/>
</dbReference>
<evidence type="ECO:0000259" key="1">
    <source>
        <dbReference type="PROSITE" id="PS50405"/>
    </source>
</evidence>
<dbReference type="Gene3D" id="3.40.30.10">
    <property type="entry name" value="Glutaredoxin"/>
    <property type="match status" value="1"/>
</dbReference>
<dbReference type="AlphaFoldDB" id="A0A154NXN7"/>
<dbReference type="Proteomes" id="UP000076502">
    <property type="component" value="Unassembled WGS sequence"/>
</dbReference>
<dbReference type="InterPro" id="IPR004046">
    <property type="entry name" value="GST_C"/>
</dbReference>
<proteinExistence type="predicted"/>
<dbReference type="PANTHER" id="PTHR43969:SF8">
    <property type="entry name" value="GLUTATHIONE S TRANSFERASE E13, ISOFORM A-RELATED"/>
    <property type="match status" value="1"/>
</dbReference>
<gene>
    <name evidence="2" type="ORF">WN55_02799</name>
</gene>
<reference evidence="2 3" key="1">
    <citation type="submission" date="2015-07" db="EMBL/GenBank/DDBJ databases">
        <title>The genome of Dufourea novaeangliae.</title>
        <authorList>
            <person name="Pan H."/>
            <person name="Kapheim K."/>
        </authorList>
    </citation>
    <scope>NUCLEOTIDE SEQUENCE [LARGE SCALE GENOMIC DNA]</scope>
    <source>
        <strain evidence="2">0120121106</strain>
        <tissue evidence="2">Whole body</tissue>
    </source>
</reference>
<feature type="domain" description="GST C-terminal" evidence="1">
    <location>
        <begin position="1"/>
        <end position="149"/>
    </location>
</feature>
<dbReference type="GO" id="GO:0004364">
    <property type="term" value="F:glutathione transferase activity"/>
    <property type="evidence" value="ECO:0007669"/>
    <property type="project" value="TreeGrafter"/>
</dbReference>
<dbReference type="Pfam" id="PF00043">
    <property type="entry name" value="GST_C"/>
    <property type="match status" value="1"/>
</dbReference>
<organism evidence="2 3">
    <name type="scientific">Dufourea novaeangliae</name>
    <name type="common">Sweat bee</name>
    <dbReference type="NCBI Taxonomy" id="178035"/>
    <lineage>
        <taxon>Eukaryota</taxon>
        <taxon>Metazoa</taxon>
        <taxon>Ecdysozoa</taxon>
        <taxon>Arthropoda</taxon>
        <taxon>Hexapoda</taxon>
        <taxon>Insecta</taxon>
        <taxon>Pterygota</taxon>
        <taxon>Neoptera</taxon>
        <taxon>Endopterygota</taxon>
        <taxon>Hymenoptera</taxon>
        <taxon>Apocrita</taxon>
        <taxon>Aculeata</taxon>
        <taxon>Apoidea</taxon>
        <taxon>Anthophila</taxon>
        <taxon>Halictidae</taxon>
        <taxon>Rophitinae</taxon>
        <taxon>Dufourea</taxon>
    </lineage>
</organism>
<dbReference type="OrthoDB" id="2309723at2759"/>
<evidence type="ECO:0000313" key="3">
    <source>
        <dbReference type="Proteomes" id="UP000076502"/>
    </source>
</evidence>
<dbReference type="InterPro" id="IPR036249">
    <property type="entry name" value="Thioredoxin-like_sf"/>
</dbReference>
<dbReference type="PROSITE" id="PS50405">
    <property type="entry name" value="GST_CTER"/>
    <property type="match status" value="1"/>
</dbReference>
<dbReference type="EMBL" id="KQ434778">
    <property type="protein sequence ID" value="KZC04436.1"/>
    <property type="molecule type" value="Genomic_DNA"/>
</dbReference>
<name>A0A154NXN7_DUFNO</name>
<evidence type="ECO:0000313" key="2">
    <source>
        <dbReference type="EMBL" id="KZC04436.1"/>
    </source>
</evidence>
<dbReference type="InterPro" id="IPR010987">
    <property type="entry name" value="Glutathione-S-Trfase_C-like"/>
</dbReference>
<dbReference type="InterPro" id="IPR036282">
    <property type="entry name" value="Glutathione-S-Trfase_C_sf"/>
</dbReference>